<keyword evidence="5" id="KW-1185">Reference proteome</keyword>
<reference evidence="4 5" key="1">
    <citation type="journal article" date="2013" name="J. Bacteriol.">
        <title>Roles of HynAB and Ech, the only two hydrogenases found in the model sulfate reducer Desulfovibrio gigas.</title>
        <authorList>
            <person name="Morais-Silva F.O."/>
            <person name="Santos C.I."/>
            <person name="Rodrigues R."/>
            <person name="Pereira I.A."/>
            <person name="Rodrigues-Pousada C."/>
        </authorList>
    </citation>
    <scope>NUCLEOTIDE SEQUENCE [LARGE SCALE GENOMIC DNA]</scope>
    <source>
        <strain evidence="5">ATCC 19364 / DSM 1382 / NCIMB 9332 / VKM B-1759</strain>
    </source>
</reference>
<gene>
    <name evidence="4" type="ORF">DGI_0278</name>
</gene>
<sequence>MGATAGTVEIAIPFTAEIFLIDTHIAGLAYYAAAEALTVEGEPPALTLRREPGNPYDALAIEVLTADGKKLGYVPRKINPILARLMDAGKMLGAVVTRVHQGAHGTVGEVAIHIFLKEA</sequence>
<dbReference type="EMBL" id="CP006585">
    <property type="protein sequence ID" value="AGW12208.1"/>
    <property type="molecule type" value="Genomic_DNA"/>
</dbReference>
<dbReference type="AlphaFoldDB" id="T2G7E8"/>
<evidence type="ECO:0000256" key="1">
    <source>
        <dbReference type="ARBA" id="ARBA00022723"/>
    </source>
</evidence>
<accession>T2G7E8</accession>
<dbReference type="InterPro" id="IPR014905">
    <property type="entry name" value="HIRAN"/>
</dbReference>
<evidence type="ECO:0000259" key="3">
    <source>
        <dbReference type="SMART" id="SM00910"/>
    </source>
</evidence>
<evidence type="ECO:0000256" key="2">
    <source>
        <dbReference type="ARBA" id="ARBA00022801"/>
    </source>
</evidence>
<dbReference type="HOGENOM" id="CLU_154672_1_0_7"/>
<proteinExistence type="predicted"/>
<dbReference type="Pfam" id="PF08797">
    <property type="entry name" value="HIRAN"/>
    <property type="match status" value="1"/>
</dbReference>
<organism evidence="4 5">
    <name type="scientific">Megalodesulfovibrio gigas (strain ATCC 19364 / DSM 1382 / NCIMB 9332 / VKM B-1759)</name>
    <name type="common">Desulfovibrio gigas</name>
    <dbReference type="NCBI Taxonomy" id="1121448"/>
    <lineage>
        <taxon>Bacteria</taxon>
        <taxon>Pseudomonadati</taxon>
        <taxon>Thermodesulfobacteriota</taxon>
        <taxon>Desulfovibrionia</taxon>
        <taxon>Desulfovibrionales</taxon>
        <taxon>Desulfovibrionaceae</taxon>
        <taxon>Megalodesulfovibrio</taxon>
    </lineage>
</organism>
<dbReference type="PATRIC" id="fig|1121448.10.peg.282"/>
<evidence type="ECO:0000313" key="5">
    <source>
        <dbReference type="Proteomes" id="UP000016587"/>
    </source>
</evidence>
<dbReference type="eggNOG" id="ENOG50300R6">
    <property type="taxonomic scope" value="Bacteria"/>
</dbReference>
<dbReference type="KEGG" id="dgg:DGI_0278"/>
<keyword evidence="1" id="KW-0479">Metal-binding</keyword>
<protein>
    <submittedName>
        <fullName evidence="4">Putative HIRAN domain protein</fullName>
    </submittedName>
</protein>
<feature type="domain" description="HIRAN" evidence="3">
    <location>
        <begin position="18"/>
        <end position="118"/>
    </location>
</feature>
<dbReference type="GO" id="GO:0016818">
    <property type="term" value="F:hydrolase activity, acting on acid anhydrides, in phosphorus-containing anhydrides"/>
    <property type="evidence" value="ECO:0007669"/>
    <property type="project" value="InterPro"/>
</dbReference>
<dbReference type="Proteomes" id="UP000016587">
    <property type="component" value="Chromosome"/>
</dbReference>
<dbReference type="SMART" id="SM00910">
    <property type="entry name" value="HIRAN"/>
    <property type="match status" value="1"/>
</dbReference>
<dbReference type="GO" id="GO:0003676">
    <property type="term" value="F:nucleic acid binding"/>
    <property type="evidence" value="ECO:0007669"/>
    <property type="project" value="InterPro"/>
</dbReference>
<dbReference type="Gene3D" id="3.30.70.2330">
    <property type="match status" value="1"/>
</dbReference>
<dbReference type="GO" id="GO:0008270">
    <property type="term" value="F:zinc ion binding"/>
    <property type="evidence" value="ECO:0007669"/>
    <property type="project" value="InterPro"/>
</dbReference>
<name>T2G7E8_MEGG1</name>
<keyword evidence="2" id="KW-0378">Hydrolase</keyword>
<reference evidence="5" key="2">
    <citation type="submission" date="2013-07" db="EMBL/GenBank/DDBJ databases">
        <authorList>
            <person name="Morais-Silva F.O."/>
            <person name="Rezende A.M."/>
            <person name="Pimentel C."/>
            <person name="Resende D.M."/>
            <person name="Santos C.I."/>
            <person name="Clemente C."/>
            <person name="de Oliveira L.M."/>
            <person name="da Silva S.M."/>
            <person name="Costa D.A."/>
            <person name="Varela-Raposo A."/>
            <person name="Horacio E.C.A."/>
            <person name="Matos M."/>
            <person name="Flores O."/>
            <person name="Ruiz J.C."/>
            <person name="Rodrigues-Pousada C."/>
        </authorList>
    </citation>
    <scope>NUCLEOTIDE SEQUENCE [LARGE SCALE GENOMIC DNA]</scope>
    <source>
        <strain evidence="5">ATCC 19364 / DSM 1382 / NCIMB 9332 / VKM B-1759</strain>
    </source>
</reference>
<evidence type="ECO:0000313" key="4">
    <source>
        <dbReference type="EMBL" id="AGW12208.1"/>
    </source>
</evidence>
<dbReference type="STRING" id="1121448.DGI_0278"/>